<dbReference type="InterPro" id="IPR050482">
    <property type="entry name" value="Sensor_HK_TwoCompSys"/>
</dbReference>
<gene>
    <name evidence="6" type="ORF">OHB35_40590</name>
</gene>
<dbReference type="Gene3D" id="3.30.565.10">
    <property type="entry name" value="Histidine kinase-like ATPase, C-terminal domain"/>
    <property type="match status" value="1"/>
</dbReference>
<keyword evidence="4" id="KW-0812">Transmembrane</keyword>
<dbReference type="PANTHER" id="PTHR24421:SF63">
    <property type="entry name" value="SENSOR HISTIDINE KINASE DESK"/>
    <property type="match status" value="1"/>
</dbReference>
<keyword evidence="1" id="KW-0808">Transferase</keyword>
<dbReference type="GeneID" id="93927444"/>
<dbReference type="RefSeq" id="WP_326761313.1">
    <property type="nucleotide sequence ID" value="NZ_CP108382.1"/>
</dbReference>
<organism evidence="6 7">
    <name type="scientific">Streptomyces phaeochromogenes</name>
    <dbReference type="NCBI Taxonomy" id="1923"/>
    <lineage>
        <taxon>Bacteria</taxon>
        <taxon>Bacillati</taxon>
        <taxon>Actinomycetota</taxon>
        <taxon>Actinomycetes</taxon>
        <taxon>Kitasatosporales</taxon>
        <taxon>Streptomycetaceae</taxon>
        <taxon>Streptomyces</taxon>
        <taxon>Streptomyces phaeochromogenes group</taxon>
    </lineage>
</organism>
<dbReference type="EMBL" id="CP109135">
    <property type="protein sequence ID" value="WSD19041.1"/>
    <property type="molecule type" value="Genomic_DNA"/>
</dbReference>
<evidence type="ECO:0000256" key="4">
    <source>
        <dbReference type="SAM" id="Phobius"/>
    </source>
</evidence>
<evidence type="ECO:0000313" key="6">
    <source>
        <dbReference type="EMBL" id="WSD19041.1"/>
    </source>
</evidence>
<dbReference type="Gene3D" id="1.20.5.1930">
    <property type="match status" value="1"/>
</dbReference>
<feature type="domain" description="Signal transduction histidine kinase subgroup 3 dimerisation and phosphoacceptor" evidence="5">
    <location>
        <begin position="192"/>
        <end position="257"/>
    </location>
</feature>
<dbReference type="InterPro" id="IPR011712">
    <property type="entry name" value="Sig_transdc_His_kin_sub3_dim/P"/>
</dbReference>
<evidence type="ECO:0000313" key="7">
    <source>
        <dbReference type="Proteomes" id="UP001340816"/>
    </source>
</evidence>
<feature type="transmembrane region" description="Helical" evidence="4">
    <location>
        <begin position="29"/>
        <end position="50"/>
    </location>
</feature>
<dbReference type="Pfam" id="PF07730">
    <property type="entry name" value="HisKA_3"/>
    <property type="match status" value="1"/>
</dbReference>
<evidence type="ECO:0000259" key="5">
    <source>
        <dbReference type="Pfam" id="PF07730"/>
    </source>
</evidence>
<dbReference type="InterPro" id="IPR036890">
    <property type="entry name" value="HATPase_C_sf"/>
</dbReference>
<evidence type="ECO:0000256" key="2">
    <source>
        <dbReference type="ARBA" id="ARBA00022777"/>
    </source>
</evidence>
<proteinExistence type="predicted"/>
<dbReference type="GO" id="GO:0016301">
    <property type="term" value="F:kinase activity"/>
    <property type="evidence" value="ECO:0007669"/>
    <property type="project" value="UniProtKB-KW"/>
</dbReference>
<keyword evidence="7" id="KW-1185">Reference proteome</keyword>
<reference evidence="6 7" key="1">
    <citation type="submission" date="2022-10" db="EMBL/GenBank/DDBJ databases">
        <title>The complete genomes of actinobacterial strains from the NBC collection.</title>
        <authorList>
            <person name="Joergensen T.S."/>
            <person name="Alvarez Arevalo M."/>
            <person name="Sterndorff E.B."/>
            <person name="Faurdal D."/>
            <person name="Vuksanovic O."/>
            <person name="Mourched A.-S."/>
            <person name="Charusanti P."/>
            <person name="Shaw S."/>
            <person name="Blin K."/>
            <person name="Weber T."/>
        </authorList>
    </citation>
    <scope>NUCLEOTIDE SEQUENCE [LARGE SCALE GENOMIC DNA]</scope>
    <source>
        <strain evidence="6 7">NBC 01752</strain>
    </source>
</reference>
<name>A0ABZ1HNT5_STRPH</name>
<keyword evidence="2 6" id="KW-0418">Kinase</keyword>
<evidence type="ECO:0000256" key="1">
    <source>
        <dbReference type="ARBA" id="ARBA00022679"/>
    </source>
</evidence>
<evidence type="ECO:0000256" key="3">
    <source>
        <dbReference type="ARBA" id="ARBA00023012"/>
    </source>
</evidence>
<dbReference type="Proteomes" id="UP001340816">
    <property type="component" value="Chromosome"/>
</dbReference>
<accession>A0ABZ1HNT5</accession>
<dbReference type="PANTHER" id="PTHR24421">
    <property type="entry name" value="NITRATE/NITRITE SENSOR PROTEIN NARX-RELATED"/>
    <property type="match status" value="1"/>
</dbReference>
<sequence>MSGAAEQLTSTWVGESDGRTAGVPVTRHAFRTAFTITAGFVPLGVAAIATTHPGRGAAAAAVAALLGAYVLHLVTSRVRERRRALTIAAQGLLGFLPALTPVAVWPGTAGYFAGALLVNFRGSGGRSLAALSVAAVCAAGRAEGADWADGLYAGAVTGGTALVLLGAARFVELVTTAHDERETLAWRAVEQERRRYARDLHDLLGYSLSAITLKGDLALRLVLVQPDRTREELDGILGVAREALADVRAVARGYRELSLAVEAESARSLLAAAGIRAGLDVRCGCDGPVGTVLATVLREGVTNLIRHSKATECRIEIREVEGAFVRLTLSNDGVRADAVALRGCGGGARGGLDNLAERMEAVGGRLTAGTDERGWYRVVAEAPCGGV</sequence>
<feature type="transmembrane region" description="Helical" evidence="4">
    <location>
        <begin position="56"/>
        <end position="74"/>
    </location>
</feature>
<keyword evidence="3" id="KW-0902">Two-component regulatory system</keyword>
<keyword evidence="4" id="KW-1133">Transmembrane helix</keyword>
<protein>
    <submittedName>
        <fullName evidence="6">Histidine kinase</fullName>
    </submittedName>
</protein>
<keyword evidence="4" id="KW-0472">Membrane</keyword>